<dbReference type="Proteomes" id="UP000265520">
    <property type="component" value="Unassembled WGS sequence"/>
</dbReference>
<feature type="non-terminal residue" evidence="2">
    <location>
        <position position="1"/>
    </location>
</feature>
<proteinExistence type="predicted"/>
<evidence type="ECO:0000313" key="3">
    <source>
        <dbReference type="Proteomes" id="UP000265520"/>
    </source>
</evidence>
<evidence type="ECO:0000313" key="2">
    <source>
        <dbReference type="EMBL" id="MCI13096.1"/>
    </source>
</evidence>
<evidence type="ECO:0000256" key="1">
    <source>
        <dbReference type="SAM" id="MobiDB-lite"/>
    </source>
</evidence>
<reference evidence="2 3" key="1">
    <citation type="journal article" date="2018" name="Front. Plant Sci.">
        <title>Red Clover (Trifolium pratense) and Zigzag Clover (T. medium) - A Picture of Genomic Similarities and Differences.</title>
        <authorList>
            <person name="Dluhosova J."/>
            <person name="Istvanek J."/>
            <person name="Nedelnik J."/>
            <person name="Repkova J."/>
        </authorList>
    </citation>
    <scope>NUCLEOTIDE SEQUENCE [LARGE SCALE GENOMIC DNA]</scope>
    <source>
        <strain evidence="3">cv. 10/8</strain>
        <tissue evidence="2">Leaf</tissue>
    </source>
</reference>
<dbReference type="EMBL" id="LXQA010086868">
    <property type="protein sequence ID" value="MCI13096.1"/>
    <property type="molecule type" value="Genomic_DNA"/>
</dbReference>
<dbReference type="AlphaFoldDB" id="A0A392PP80"/>
<accession>A0A392PP80</accession>
<protein>
    <submittedName>
        <fullName evidence="2">Uncharacterized protein</fullName>
    </submittedName>
</protein>
<name>A0A392PP80_9FABA</name>
<organism evidence="2 3">
    <name type="scientific">Trifolium medium</name>
    <dbReference type="NCBI Taxonomy" id="97028"/>
    <lineage>
        <taxon>Eukaryota</taxon>
        <taxon>Viridiplantae</taxon>
        <taxon>Streptophyta</taxon>
        <taxon>Embryophyta</taxon>
        <taxon>Tracheophyta</taxon>
        <taxon>Spermatophyta</taxon>
        <taxon>Magnoliopsida</taxon>
        <taxon>eudicotyledons</taxon>
        <taxon>Gunneridae</taxon>
        <taxon>Pentapetalae</taxon>
        <taxon>rosids</taxon>
        <taxon>fabids</taxon>
        <taxon>Fabales</taxon>
        <taxon>Fabaceae</taxon>
        <taxon>Papilionoideae</taxon>
        <taxon>50 kb inversion clade</taxon>
        <taxon>NPAAA clade</taxon>
        <taxon>Hologalegina</taxon>
        <taxon>IRL clade</taxon>
        <taxon>Trifolieae</taxon>
        <taxon>Trifolium</taxon>
    </lineage>
</organism>
<feature type="region of interest" description="Disordered" evidence="1">
    <location>
        <begin position="31"/>
        <end position="55"/>
    </location>
</feature>
<sequence>GKTVVRSVKLIAPPSPVLHLGGGNLEVEEPAANLGEEREGARNEAEMGKKERRWV</sequence>
<comment type="caution">
    <text evidence="2">The sequence shown here is derived from an EMBL/GenBank/DDBJ whole genome shotgun (WGS) entry which is preliminary data.</text>
</comment>
<feature type="compositionally biased region" description="Basic and acidic residues" evidence="1">
    <location>
        <begin position="35"/>
        <end position="55"/>
    </location>
</feature>
<keyword evidence="3" id="KW-1185">Reference proteome</keyword>